<evidence type="ECO:0000256" key="1">
    <source>
        <dbReference type="ARBA" id="ARBA00009333"/>
    </source>
</evidence>
<dbReference type="PRINTS" id="PR00368">
    <property type="entry name" value="FADPNR"/>
</dbReference>
<dbReference type="Pfam" id="PF07992">
    <property type="entry name" value="Pyr_redox_2"/>
    <property type="match status" value="1"/>
</dbReference>
<dbReference type="InterPro" id="IPR050097">
    <property type="entry name" value="Ferredoxin-NADP_redctase_2"/>
</dbReference>
<sequence>MASMDPMSPHILRNVIDVCIVGAGPAGLSAALTLGRVVRSVVVLDTGVHRYGALSEAHLPGDNDEAALIRSGMRAEVQRKYKTITFAKAGAKNIRKIGPIFEVEDDTGRLWKGRKVILATGCKTVAPSIPGYTESWGRGIFDCLHRRGFEHFGVSSAAVLVTPSSKSWLPDAMSHARLAKQFSTKVSILTNGLEASNEILEAAESQNFRIEKREIRRLKTVGYGDDSSMAVEFEDGSTSSFGFLFHKPETIFSGDFAAQLGLQSTESGEILISGTMQETSERGVFAAGDCASPVKQVSVAMGAGSVARVGANAQILQDDYEQPW</sequence>
<reference evidence="5" key="1">
    <citation type="submission" date="2020-03" db="EMBL/GenBank/DDBJ databases">
        <authorList>
            <person name="He L."/>
        </authorList>
    </citation>
    <scope>NUCLEOTIDE SEQUENCE</scope>
    <source>
        <strain evidence="5">CkLH20</strain>
    </source>
</reference>
<dbReference type="GO" id="GO:0016491">
    <property type="term" value="F:oxidoreductase activity"/>
    <property type="evidence" value="ECO:0007669"/>
    <property type="project" value="UniProtKB-KW"/>
</dbReference>
<dbReference type="AlphaFoldDB" id="A0A9P6HU84"/>
<dbReference type="GeneID" id="62167079"/>
<organism evidence="5 6">
    <name type="scientific">Colletotrichum karsti</name>
    <dbReference type="NCBI Taxonomy" id="1095194"/>
    <lineage>
        <taxon>Eukaryota</taxon>
        <taxon>Fungi</taxon>
        <taxon>Dikarya</taxon>
        <taxon>Ascomycota</taxon>
        <taxon>Pezizomycotina</taxon>
        <taxon>Sordariomycetes</taxon>
        <taxon>Hypocreomycetidae</taxon>
        <taxon>Glomerellales</taxon>
        <taxon>Glomerellaceae</taxon>
        <taxon>Colletotrichum</taxon>
        <taxon>Colletotrichum boninense species complex</taxon>
    </lineage>
</organism>
<gene>
    <name evidence="5" type="ORF">CkaCkLH20_11291</name>
</gene>
<keyword evidence="2" id="KW-0285">Flavoprotein</keyword>
<dbReference type="SUPFAM" id="SSF51905">
    <property type="entry name" value="FAD/NAD(P)-binding domain"/>
    <property type="match status" value="1"/>
</dbReference>
<keyword evidence="3" id="KW-0560">Oxidoreductase</keyword>
<proteinExistence type="inferred from homology"/>
<dbReference type="GO" id="GO:0097237">
    <property type="term" value="P:cellular response to toxic substance"/>
    <property type="evidence" value="ECO:0007669"/>
    <property type="project" value="UniProtKB-ARBA"/>
</dbReference>
<dbReference type="EMBL" id="JAATWM020000047">
    <property type="protein sequence ID" value="KAF9871122.1"/>
    <property type="molecule type" value="Genomic_DNA"/>
</dbReference>
<dbReference type="InterPro" id="IPR023753">
    <property type="entry name" value="FAD/NAD-binding_dom"/>
</dbReference>
<evidence type="ECO:0000313" key="5">
    <source>
        <dbReference type="EMBL" id="KAF9871122.1"/>
    </source>
</evidence>
<name>A0A9P6HU84_9PEZI</name>
<dbReference type="PANTHER" id="PTHR48105">
    <property type="entry name" value="THIOREDOXIN REDUCTASE 1-RELATED-RELATED"/>
    <property type="match status" value="1"/>
</dbReference>
<reference evidence="5" key="2">
    <citation type="submission" date="2020-11" db="EMBL/GenBank/DDBJ databases">
        <title>Whole genome sequencing of Colletotrichum sp.</title>
        <authorList>
            <person name="Li H."/>
        </authorList>
    </citation>
    <scope>NUCLEOTIDE SEQUENCE</scope>
    <source>
        <strain evidence="5">CkLH20</strain>
    </source>
</reference>
<evidence type="ECO:0000259" key="4">
    <source>
        <dbReference type="Pfam" id="PF07992"/>
    </source>
</evidence>
<evidence type="ECO:0000313" key="6">
    <source>
        <dbReference type="Proteomes" id="UP000781932"/>
    </source>
</evidence>
<protein>
    <recommendedName>
        <fullName evidence="4">FAD/NAD(P)-binding domain-containing protein</fullName>
    </recommendedName>
</protein>
<comment type="similarity">
    <text evidence="1">Belongs to the class-II pyridine nucleotide-disulfide oxidoreductase family.</text>
</comment>
<comment type="caution">
    <text evidence="5">The sequence shown here is derived from an EMBL/GenBank/DDBJ whole genome shotgun (WGS) entry which is preliminary data.</text>
</comment>
<dbReference type="InterPro" id="IPR036188">
    <property type="entry name" value="FAD/NAD-bd_sf"/>
</dbReference>
<keyword evidence="6" id="KW-1185">Reference proteome</keyword>
<dbReference type="PRINTS" id="PR00469">
    <property type="entry name" value="PNDRDTASEII"/>
</dbReference>
<dbReference type="Gene3D" id="3.50.50.60">
    <property type="entry name" value="FAD/NAD(P)-binding domain"/>
    <property type="match status" value="2"/>
</dbReference>
<evidence type="ECO:0000256" key="2">
    <source>
        <dbReference type="ARBA" id="ARBA00022630"/>
    </source>
</evidence>
<accession>A0A9P6HU84</accession>
<feature type="domain" description="FAD/NAD(P)-binding" evidence="4">
    <location>
        <begin position="17"/>
        <end position="304"/>
    </location>
</feature>
<dbReference type="RefSeq" id="XP_038740583.1">
    <property type="nucleotide sequence ID" value="XM_038894005.1"/>
</dbReference>
<dbReference type="Proteomes" id="UP000781932">
    <property type="component" value="Unassembled WGS sequence"/>
</dbReference>
<dbReference type="OrthoDB" id="10260355at2759"/>
<evidence type="ECO:0000256" key="3">
    <source>
        <dbReference type="ARBA" id="ARBA00023002"/>
    </source>
</evidence>